<gene>
    <name evidence="1" type="ORF">NDK43_17910</name>
</gene>
<keyword evidence="2" id="KW-1185">Reference proteome</keyword>
<protein>
    <submittedName>
        <fullName evidence="1">Uncharacterized protein</fullName>
    </submittedName>
</protein>
<accession>A0ABT0WC52</accession>
<sequence length="87" mass="9686">MSKFGMYVKFTAQSGKRDELTAVLLDAAASMENVHDYEIYLVNISDTEPRYSLGNRSLVQCGCPPKIAHFRGNEGNHSESKTANCRD</sequence>
<name>A0ABT0WC52_9BACI</name>
<evidence type="ECO:0000313" key="1">
    <source>
        <dbReference type="EMBL" id="MCM2533898.1"/>
    </source>
</evidence>
<dbReference type="Proteomes" id="UP001523262">
    <property type="component" value="Unassembled WGS sequence"/>
</dbReference>
<evidence type="ECO:0000313" key="2">
    <source>
        <dbReference type="Proteomes" id="UP001523262"/>
    </source>
</evidence>
<comment type="caution">
    <text evidence="1">The sequence shown here is derived from an EMBL/GenBank/DDBJ whole genome shotgun (WGS) entry which is preliminary data.</text>
</comment>
<reference evidence="1 2" key="1">
    <citation type="submission" date="2022-06" db="EMBL/GenBank/DDBJ databases">
        <authorList>
            <person name="Jeon C.O."/>
        </authorList>
    </citation>
    <scope>NUCLEOTIDE SEQUENCE [LARGE SCALE GENOMIC DNA]</scope>
    <source>
        <strain evidence="1 2">KCTC 13943</strain>
    </source>
</reference>
<organism evidence="1 2">
    <name type="scientific">Neobacillus pocheonensis</name>
    <dbReference type="NCBI Taxonomy" id="363869"/>
    <lineage>
        <taxon>Bacteria</taxon>
        <taxon>Bacillati</taxon>
        <taxon>Bacillota</taxon>
        <taxon>Bacilli</taxon>
        <taxon>Bacillales</taxon>
        <taxon>Bacillaceae</taxon>
        <taxon>Neobacillus</taxon>
    </lineage>
</organism>
<dbReference type="EMBL" id="JAMQCR010000001">
    <property type="protein sequence ID" value="MCM2533898.1"/>
    <property type="molecule type" value="Genomic_DNA"/>
</dbReference>
<proteinExistence type="predicted"/>